<dbReference type="FunFam" id="1.10.1420.10:FF:000007">
    <property type="entry name" value="DNA mismatch repair protein MutS"/>
    <property type="match status" value="1"/>
</dbReference>
<feature type="binding site" evidence="8">
    <location>
        <begin position="607"/>
        <end position="614"/>
    </location>
    <ligand>
        <name>ATP</name>
        <dbReference type="ChEBI" id="CHEBI:30616"/>
    </ligand>
</feature>
<dbReference type="GO" id="GO:0003684">
    <property type="term" value="F:damaged DNA binding"/>
    <property type="evidence" value="ECO:0007669"/>
    <property type="project" value="UniProtKB-UniRule"/>
</dbReference>
<dbReference type="FunFam" id="3.40.1170.10:FF:000001">
    <property type="entry name" value="DNA mismatch repair protein MutS"/>
    <property type="match status" value="1"/>
</dbReference>
<dbReference type="NCBIfam" id="TIGR01070">
    <property type="entry name" value="mutS1"/>
    <property type="match status" value="1"/>
</dbReference>
<dbReference type="InterPro" id="IPR016151">
    <property type="entry name" value="DNA_mismatch_repair_MutS_N"/>
</dbReference>
<dbReference type="KEGG" id="gjf:M493_06630"/>
<dbReference type="InterPro" id="IPR007860">
    <property type="entry name" value="DNA_mmatch_repair_MutS_con_dom"/>
</dbReference>
<evidence type="ECO:0000256" key="5">
    <source>
        <dbReference type="ARBA" id="ARBA00022840"/>
    </source>
</evidence>
<dbReference type="EMBL" id="CP006254">
    <property type="protein sequence ID" value="AGT31618.1"/>
    <property type="molecule type" value="Genomic_DNA"/>
</dbReference>
<dbReference type="Pfam" id="PF05188">
    <property type="entry name" value="MutS_II"/>
    <property type="match status" value="1"/>
</dbReference>
<keyword evidence="6 8" id="KW-0238">DNA-binding</keyword>
<protein>
    <recommendedName>
        <fullName evidence="2 8">DNA mismatch repair protein MutS</fullName>
    </recommendedName>
</protein>
<dbReference type="GO" id="GO:0005829">
    <property type="term" value="C:cytosol"/>
    <property type="evidence" value="ECO:0007669"/>
    <property type="project" value="TreeGrafter"/>
</dbReference>
<dbReference type="InterPro" id="IPR036678">
    <property type="entry name" value="MutS_con_dom_sf"/>
</dbReference>
<dbReference type="PANTHER" id="PTHR11361:SF34">
    <property type="entry name" value="DNA MISMATCH REPAIR PROTEIN MSH1, MITOCHONDRIAL"/>
    <property type="match status" value="1"/>
</dbReference>
<evidence type="ECO:0000259" key="11">
    <source>
        <dbReference type="PROSITE" id="PS00486"/>
    </source>
</evidence>
<name>S5ZML7_GEOG3</name>
<evidence type="ECO:0000313" key="12">
    <source>
        <dbReference type="EMBL" id="AGT31618.1"/>
    </source>
</evidence>
<dbReference type="Proteomes" id="UP000015500">
    <property type="component" value="Chromosome"/>
</dbReference>
<dbReference type="InterPro" id="IPR017261">
    <property type="entry name" value="DNA_mismatch_repair_MutS/MSH"/>
</dbReference>
<dbReference type="GO" id="GO:0140664">
    <property type="term" value="F:ATP-dependent DNA damage sensor activity"/>
    <property type="evidence" value="ECO:0007669"/>
    <property type="project" value="InterPro"/>
</dbReference>
<dbReference type="Pfam" id="PF01624">
    <property type="entry name" value="MutS_I"/>
    <property type="match status" value="1"/>
</dbReference>
<dbReference type="GO" id="GO:0005524">
    <property type="term" value="F:ATP binding"/>
    <property type="evidence" value="ECO:0007669"/>
    <property type="project" value="UniProtKB-UniRule"/>
</dbReference>
<dbReference type="InterPro" id="IPR036187">
    <property type="entry name" value="DNA_mismatch_repair_MutS_sf"/>
</dbReference>
<dbReference type="PATRIC" id="fig|1345697.3.peg.1237"/>
<dbReference type="PROSITE" id="PS00486">
    <property type="entry name" value="DNA_MISMATCH_REPAIR_2"/>
    <property type="match status" value="1"/>
</dbReference>
<dbReference type="Pfam" id="PF05192">
    <property type="entry name" value="MutS_III"/>
    <property type="match status" value="1"/>
</dbReference>
<keyword evidence="4 8" id="KW-0227">DNA damage</keyword>
<evidence type="ECO:0000256" key="3">
    <source>
        <dbReference type="ARBA" id="ARBA00022741"/>
    </source>
</evidence>
<comment type="similarity">
    <text evidence="1 8 9">Belongs to the DNA mismatch repair MutS family.</text>
</comment>
<evidence type="ECO:0000256" key="9">
    <source>
        <dbReference type="RuleBase" id="RU003756"/>
    </source>
</evidence>
<sequence length="916" mass="102785">MMPSYTPMIQQYLHIKAQYPDAFLFFRLGDFYEMFFDDAIKAAQELEITLTSRDGGGDERVPMCGVPYHSAQGYIEQLVEKGYKVAICEQVEDPKTAKGVVRREVVQLITPGTLMEGKGLTEKENHYLATLTPFADGTYGLAYADLSTGEVRLTLLSSWEETVNELHAIGAREVVIGSDSAAEWVQQLKERYGAAVSYEDETSLRDEWSSVAGHVTQEKLRATVARLLHYLIRTQKRQLDHLQAAELYQVDQYMKMDRHSKLHLELVETVRSKGRKGSLLWLLDETVTAMGGRLLKQWLDRPLIDRSEIERRLDFVETLKTSYFERHELRDGLRGVYDIERLVGRVAYGNANARDLVQLKKSLAQVPALRQTVSGLPLAEADKLCSRLDPCEELIGLLERAIQEQPPLSVKEGNIIKDGYDERLDRYRDASRNGKAWIAELEAKEREATGIKSLKVGYNRVFGYYIEVTKPNLPLIPEGRYERKQTLANAERFITAELKEKETLILEAEEKSIELEYELFVAIREHVKQYIPRLQTLAKAVAELDVLQSLATVSDERRYVRPQFSAERVLSIERGRHPVVEKVLGAQTYVPNDCYMNREREMLLITGPNMAGKSTYMRQVALTAIMAQIGCFVPAERAILPIFDQVFTRIGAADDLSAGQSTFMVEMLEARRAIAHATQNSLILFDEIGRGTSTYDGMALAQAMIEYIHDHIGAKTLFSTHYHELTALESSLERLCNVHARAVEENGKVVFLHQIADGPADRSYGIHVAELAGLPAPLIRRARDILAKLERPAGNGASERGLEGEAGREDNALTEEAFGRRQSGLESDAGSSAGRAAERSVEREAGRRAGAASADAVNEAAFEQLSMFPDLVPTPAESHLSGKEKKVLAALRTINLLEMTPLEALNKLYELQKLLR</sequence>
<keyword evidence="5 8" id="KW-0067">ATP-binding</keyword>
<dbReference type="InterPro" id="IPR007861">
    <property type="entry name" value="DNA_mismatch_repair_MutS_clamp"/>
</dbReference>
<dbReference type="Pfam" id="PF00488">
    <property type="entry name" value="MutS_V"/>
    <property type="match status" value="1"/>
</dbReference>
<dbReference type="CDD" id="cd03284">
    <property type="entry name" value="ABC_MutS1"/>
    <property type="match status" value="1"/>
</dbReference>
<dbReference type="InterPro" id="IPR000432">
    <property type="entry name" value="DNA_mismatch_repair_MutS_C"/>
</dbReference>
<dbReference type="Gene3D" id="3.40.1170.10">
    <property type="entry name" value="DNA repair protein MutS, domain I"/>
    <property type="match status" value="1"/>
</dbReference>
<dbReference type="GO" id="GO:0030983">
    <property type="term" value="F:mismatched DNA binding"/>
    <property type="evidence" value="ECO:0007669"/>
    <property type="project" value="InterPro"/>
</dbReference>
<dbReference type="GO" id="GO:0006298">
    <property type="term" value="P:mismatch repair"/>
    <property type="evidence" value="ECO:0007669"/>
    <property type="project" value="UniProtKB-UniRule"/>
</dbReference>
<feature type="compositionally biased region" description="Low complexity" evidence="10">
    <location>
        <begin position="826"/>
        <end position="835"/>
    </location>
</feature>
<dbReference type="SUPFAM" id="SSF48334">
    <property type="entry name" value="DNA repair protein MutS, domain III"/>
    <property type="match status" value="1"/>
</dbReference>
<evidence type="ECO:0000256" key="2">
    <source>
        <dbReference type="ARBA" id="ARBA00021982"/>
    </source>
</evidence>
<dbReference type="InterPro" id="IPR007695">
    <property type="entry name" value="DNA_mismatch_repair_MutS-lik_N"/>
</dbReference>
<evidence type="ECO:0000256" key="4">
    <source>
        <dbReference type="ARBA" id="ARBA00022763"/>
    </source>
</evidence>
<proteinExistence type="inferred from homology"/>
<dbReference type="HOGENOM" id="CLU_002472_3_1_9"/>
<dbReference type="Pfam" id="PF05190">
    <property type="entry name" value="MutS_IV"/>
    <property type="match status" value="1"/>
</dbReference>
<dbReference type="AlphaFoldDB" id="S5ZML7"/>
<comment type="function">
    <text evidence="8">This protein is involved in the repair of mismatches in DNA. It is possible that it carries out the mismatch recognition step. This protein has a weak ATPase activity.</text>
</comment>
<dbReference type="InterPro" id="IPR027417">
    <property type="entry name" value="P-loop_NTPase"/>
</dbReference>
<dbReference type="SMART" id="SM00533">
    <property type="entry name" value="MUTSd"/>
    <property type="match status" value="1"/>
</dbReference>
<dbReference type="SUPFAM" id="SSF53150">
    <property type="entry name" value="DNA repair protein MutS, domain II"/>
    <property type="match status" value="1"/>
</dbReference>
<dbReference type="Gene3D" id="3.40.50.300">
    <property type="entry name" value="P-loop containing nucleotide triphosphate hydrolases"/>
    <property type="match status" value="1"/>
</dbReference>
<dbReference type="Gene3D" id="3.30.420.110">
    <property type="entry name" value="MutS, connector domain"/>
    <property type="match status" value="1"/>
</dbReference>
<dbReference type="SUPFAM" id="SSF55271">
    <property type="entry name" value="DNA repair protein MutS, domain I"/>
    <property type="match status" value="1"/>
</dbReference>
<dbReference type="InterPro" id="IPR005748">
    <property type="entry name" value="DNA_mismatch_repair_MutS"/>
</dbReference>
<dbReference type="Gene3D" id="1.10.1420.10">
    <property type="match status" value="2"/>
</dbReference>
<dbReference type="PIRSF" id="PIRSF037677">
    <property type="entry name" value="DNA_mis_repair_Msh6"/>
    <property type="match status" value="1"/>
</dbReference>
<feature type="region of interest" description="Disordered" evidence="10">
    <location>
        <begin position="818"/>
        <end position="852"/>
    </location>
</feature>
<keyword evidence="7 8" id="KW-0234">DNA repair</keyword>
<dbReference type="SUPFAM" id="SSF52540">
    <property type="entry name" value="P-loop containing nucleoside triphosphate hydrolases"/>
    <property type="match status" value="1"/>
</dbReference>
<dbReference type="NCBIfam" id="NF003810">
    <property type="entry name" value="PRK05399.1"/>
    <property type="match status" value="1"/>
</dbReference>
<feature type="domain" description="DNA mismatch repair proteins mutS family" evidence="11">
    <location>
        <begin position="681"/>
        <end position="697"/>
    </location>
</feature>
<dbReference type="PANTHER" id="PTHR11361">
    <property type="entry name" value="DNA MISMATCH REPAIR PROTEIN MUTS FAMILY MEMBER"/>
    <property type="match status" value="1"/>
</dbReference>
<dbReference type="InterPro" id="IPR007696">
    <property type="entry name" value="DNA_mismatch_repair_MutS_core"/>
</dbReference>
<dbReference type="HAMAP" id="MF_00096">
    <property type="entry name" value="MutS"/>
    <property type="match status" value="1"/>
</dbReference>
<evidence type="ECO:0000256" key="10">
    <source>
        <dbReference type="SAM" id="MobiDB-lite"/>
    </source>
</evidence>
<dbReference type="FunFam" id="3.40.50.300:FF:000896">
    <property type="entry name" value="DNA mismatch repair protein MutS"/>
    <property type="match status" value="1"/>
</dbReference>
<evidence type="ECO:0000256" key="6">
    <source>
        <dbReference type="ARBA" id="ARBA00023125"/>
    </source>
</evidence>
<gene>
    <name evidence="8" type="primary">mutS</name>
    <name evidence="12" type="ORF">M493_06630</name>
</gene>
<reference evidence="12 13" key="1">
    <citation type="journal article" date="2014" name="Genome Announc.">
        <title>Complete Genome Sequence of the Thermophilic Polychlorinated Biphenyl Degrader Geobacillus sp. Strain JF8 (NBRC 109937).</title>
        <authorList>
            <person name="Shintani M."/>
            <person name="Ohtsubo Y."/>
            <person name="Fukuda K."/>
            <person name="Hosoyama A."/>
            <person name="Ohji S."/>
            <person name="Yamazoe A."/>
            <person name="Fujita N."/>
            <person name="Nagata Y."/>
            <person name="Tsuda M."/>
            <person name="Hatta T."/>
            <person name="Kimbara K."/>
        </authorList>
    </citation>
    <scope>NUCLEOTIDE SEQUENCE [LARGE SCALE GENOMIC DNA]</scope>
    <source>
        <strain evidence="12 13">JF8</strain>
    </source>
</reference>
<organism evidence="12 13">
    <name type="scientific">Geobacillus genomosp. 3</name>
    <dbReference type="NCBI Taxonomy" id="1921421"/>
    <lineage>
        <taxon>Bacteria</taxon>
        <taxon>Bacillati</taxon>
        <taxon>Bacillota</taxon>
        <taxon>Bacilli</taxon>
        <taxon>Bacillales</taxon>
        <taxon>Anoxybacillaceae</taxon>
        <taxon>Geobacillus</taxon>
    </lineage>
</organism>
<evidence type="ECO:0000256" key="7">
    <source>
        <dbReference type="ARBA" id="ARBA00023204"/>
    </source>
</evidence>
<keyword evidence="3 8" id="KW-0547">Nucleotide-binding</keyword>
<keyword evidence="13" id="KW-1185">Reference proteome</keyword>
<dbReference type="InterPro" id="IPR045076">
    <property type="entry name" value="MutS"/>
</dbReference>
<evidence type="ECO:0000256" key="8">
    <source>
        <dbReference type="HAMAP-Rule" id="MF_00096"/>
    </source>
</evidence>
<accession>S5ZML7</accession>
<evidence type="ECO:0000313" key="13">
    <source>
        <dbReference type="Proteomes" id="UP000015500"/>
    </source>
</evidence>
<dbReference type="STRING" id="1921421.M493_06630"/>
<dbReference type="SMART" id="SM00534">
    <property type="entry name" value="MUTSac"/>
    <property type="match status" value="1"/>
</dbReference>
<feature type="compositionally biased region" description="Basic and acidic residues" evidence="10">
    <location>
        <begin position="836"/>
        <end position="847"/>
    </location>
</feature>
<evidence type="ECO:0000256" key="1">
    <source>
        <dbReference type="ARBA" id="ARBA00006271"/>
    </source>
</evidence>